<sequence length="159" mass="18250">MKPIGHTTPRTRVRPLRGERVASLRYLPSGLLLQLEVPWDKNFTAALKSSVQTKKRAWDGNDKCWYVAKDQFDRLCFLLDKYFDETVLIDFPQREVSSTAWSRLWLLEGAPLEVVRAVYRALSMLYHPDKGGDMGTMQAINLAYKEILGELTNGKETQT</sequence>
<evidence type="ECO:0008006" key="2">
    <source>
        <dbReference type="Google" id="ProtNLM"/>
    </source>
</evidence>
<reference evidence="1" key="1">
    <citation type="submission" date="2020-03" db="EMBL/GenBank/DDBJ databases">
        <title>The deep terrestrial virosphere.</title>
        <authorList>
            <person name="Holmfeldt K."/>
            <person name="Nilsson E."/>
            <person name="Simone D."/>
            <person name="Lopez-Fernandez M."/>
            <person name="Wu X."/>
            <person name="de Brujin I."/>
            <person name="Lundin D."/>
            <person name="Andersson A."/>
            <person name="Bertilsson S."/>
            <person name="Dopson M."/>
        </authorList>
    </citation>
    <scope>NUCLEOTIDE SEQUENCE</scope>
    <source>
        <strain evidence="1">MM415A00984</strain>
    </source>
</reference>
<protein>
    <recommendedName>
        <fullName evidence="2">Chaperone</fullName>
    </recommendedName>
</protein>
<dbReference type="SUPFAM" id="SSF46565">
    <property type="entry name" value="Chaperone J-domain"/>
    <property type="match status" value="1"/>
</dbReference>
<dbReference type="CDD" id="cd06257">
    <property type="entry name" value="DnaJ"/>
    <property type="match status" value="1"/>
</dbReference>
<dbReference type="InterPro" id="IPR001623">
    <property type="entry name" value="DnaJ_domain"/>
</dbReference>
<accession>A0A6M3KAL5</accession>
<dbReference type="AlphaFoldDB" id="A0A6M3KAL5"/>
<organism evidence="1">
    <name type="scientific">viral metagenome</name>
    <dbReference type="NCBI Taxonomy" id="1070528"/>
    <lineage>
        <taxon>unclassified sequences</taxon>
        <taxon>metagenomes</taxon>
        <taxon>organismal metagenomes</taxon>
    </lineage>
</organism>
<dbReference type="EMBL" id="MT142354">
    <property type="protein sequence ID" value="QJA78796.1"/>
    <property type="molecule type" value="Genomic_DNA"/>
</dbReference>
<name>A0A6M3KAL5_9ZZZZ</name>
<evidence type="ECO:0000313" key="1">
    <source>
        <dbReference type="EMBL" id="QJA78796.1"/>
    </source>
</evidence>
<dbReference type="Gene3D" id="1.10.287.110">
    <property type="entry name" value="DnaJ domain"/>
    <property type="match status" value="1"/>
</dbReference>
<dbReference type="InterPro" id="IPR036869">
    <property type="entry name" value="J_dom_sf"/>
</dbReference>
<gene>
    <name evidence="1" type="ORF">MM415A00984_0011</name>
</gene>
<proteinExistence type="predicted"/>